<dbReference type="InterPro" id="IPR004491">
    <property type="entry name" value="HslU"/>
</dbReference>
<dbReference type="Pfam" id="PF10431">
    <property type="entry name" value="ClpB_D2-small"/>
    <property type="match status" value="1"/>
</dbReference>
<dbReference type="PANTHER" id="PTHR48102:SF3">
    <property type="entry name" value="ATP-DEPENDENT PROTEASE ATPASE SUBUNIT HSLU"/>
    <property type="match status" value="1"/>
</dbReference>
<feature type="binding site" evidence="5">
    <location>
        <position position="360"/>
    </location>
    <ligand>
        <name>ATP</name>
        <dbReference type="ChEBI" id="CHEBI:30616"/>
    </ligand>
</feature>
<evidence type="ECO:0000259" key="7">
    <source>
        <dbReference type="SMART" id="SM00382"/>
    </source>
</evidence>
<comment type="subunit">
    <text evidence="5">A double ring-shaped homohexamer of HslV is capped on each side by a ring-shaped HslU homohexamer. The assembly of the HslU/HslV complex is dependent on binding of ATP.</text>
</comment>
<dbReference type="SUPFAM" id="SSF52540">
    <property type="entry name" value="P-loop containing nucleoside triphosphate hydrolases"/>
    <property type="match status" value="1"/>
</dbReference>
<dbReference type="GO" id="GO:0016887">
    <property type="term" value="F:ATP hydrolysis activity"/>
    <property type="evidence" value="ECO:0007669"/>
    <property type="project" value="InterPro"/>
</dbReference>
<dbReference type="Pfam" id="PF07724">
    <property type="entry name" value="AAA_2"/>
    <property type="match status" value="1"/>
</dbReference>
<keyword evidence="9" id="KW-0378">Hydrolase</keyword>
<protein>
    <recommendedName>
        <fullName evidence="5">ATP-dependent protease ATPase subunit HslU</fullName>
    </recommendedName>
    <alternativeName>
        <fullName evidence="5">Unfoldase HslU</fullName>
    </alternativeName>
</protein>
<feature type="binding site" evidence="5">
    <location>
        <position position="426"/>
    </location>
    <ligand>
        <name>ATP</name>
        <dbReference type="ChEBI" id="CHEBI:30616"/>
    </ligand>
</feature>
<feature type="compositionally biased region" description="Basic residues" evidence="6">
    <location>
        <begin position="36"/>
        <end position="51"/>
    </location>
</feature>
<dbReference type="GO" id="GO:0008233">
    <property type="term" value="F:peptidase activity"/>
    <property type="evidence" value="ECO:0007669"/>
    <property type="project" value="UniProtKB-KW"/>
</dbReference>
<gene>
    <name evidence="5 9" type="primary">hslU</name>
    <name evidence="9" type="ORF">TsocGM_17355</name>
</gene>
<dbReference type="InterPro" id="IPR003593">
    <property type="entry name" value="AAA+_ATPase"/>
</dbReference>
<evidence type="ECO:0000256" key="1">
    <source>
        <dbReference type="ARBA" id="ARBA00009771"/>
    </source>
</evidence>
<comment type="subcellular location">
    <subcellularLocation>
        <location evidence="5">Cytoplasm</location>
    </subcellularLocation>
</comment>
<proteinExistence type="inferred from homology"/>
<keyword evidence="3 5" id="KW-0067">ATP-binding</keyword>
<evidence type="ECO:0000256" key="2">
    <source>
        <dbReference type="ARBA" id="ARBA00022741"/>
    </source>
</evidence>
<dbReference type="SMART" id="SM00382">
    <property type="entry name" value="AAA"/>
    <property type="match status" value="1"/>
</dbReference>
<evidence type="ECO:0000313" key="9">
    <source>
        <dbReference type="EMBL" id="RUL85935.1"/>
    </source>
</evidence>
<dbReference type="FunFam" id="3.40.50.300:FF:000220">
    <property type="entry name" value="ATP-dependent protease ATPase subunit HslU"/>
    <property type="match status" value="1"/>
</dbReference>
<keyword evidence="9" id="KW-0645">Protease</keyword>
<dbReference type="Gene3D" id="1.10.8.60">
    <property type="match status" value="1"/>
</dbReference>
<organism evidence="9 10">
    <name type="scientific">Tautonia sociabilis</name>
    <dbReference type="NCBI Taxonomy" id="2080755"/>
    <lineage>
        <taxon>Bacteria</taxon>
        <taxon>Pseudomonadati</taxon>
        <taxon>Planctomycetota</taxon>
        <taxon>Planctomycetia</taxon>
        <taxon>Isosphaerales</taxon>
        <taxon>Isosphaeraceae</taxon>
        <taxon>Tautonia</taxon>
    </lineage>
</organism>
<dbReference type="InterPro" id="IPR019489">
    <property type="entry name" value="Clp_ATPase_C"/>
</dbReference>
<dbReference type="GO" id="GO:0009376">
    <property type="term" value="C:HslUV protease complex"/>
    <property type="evidence" value="ECO:0007669"/>
    <property type="project" value="UniProtKB-UniRule"/>
</dbReference>
<feature type="compositionally biased region" description="Basic and acidic residues" evidence="6">
    <location>
        <begin position="26"/>
        <end position="35"/>
    </location>
</feature>
<keyword evidence="2 5" id="KW-0547">Nucleotide-binding</keyword>
<feature type="compositionally biased region" description="Basic and acidic residues" evidence="6">
    <location>
        <begin position="70"/>
        <end position="87"/>
    </location>
</feature>
<feature type="domain" description="Clp ATPase C-terminal" evidence="8">
    <location>
        <begin position="440"/>
        <end position="534"/>
    </location>
</feature>
<reference evidence="9 10" key="1">
    <citation type="submission" date="2018-12" db="EMBL/GenBank/DDBJ databases">
        <authorList>
            <person name="Toschakov S.V."/>
        </authorList>
    </citation>
    <scope>NUCLEOTIDE SEQUENCE [LARGE SCALE GENOMIC DNA]</scope>
    <source>
        <strain evidence="9 10">GM2012</strain>
    </source>
</reference>
<name>A0A432MGN7_9BACT</name>
<dbReference type="GO" id="GO:0043335">
    <property type="term" value="P:protein unfolding"/>
    <property type="evidence" value="ECO:0007669"/>
    <property type="project" value="UniProtKB-UniRule"/>
</dbReference>
<dbReference type="InterPro" id="IPR050052">
    <property type="entry name" value="ATP-dep_Clp_protease_ClpX"/>
</dbReference>
<evidence type="ECO:0000313" key="10">
    <source>
        <dbReference type="Proteomes" id="UP000280296"/>
    </source>
</evidence>
<keyword evidence="5" id="KW-0963">Cytoplasm</keyword>
<comment type="function">
    <text evidence="5">ATPase subunit of a proteasome-like degradation complex; this subunit has chaperone activity. The binding of ATP and its subsequent hydrolysis by HslU are essential for unfolding of protein substrates subsequently hydrolyzed by HslV. HslU recognizes the N-terminal part of its protein substrates and unfolds these before they are guided to HslV for hydrolysis.</text>
</comment>
<sequence>MAYRPGAAAIRGDAHCRRRSAQPAPERLRRRDPANRRHPRGRLRRGLRPGRRPGAALPHRPAPGSGRPGGADDRRGDRHLYEREPHRRGIAVSDELTPRQIVAELDRDIVGQHDAKRAVALALRNRWRRRRLGEQMRSQVTPKNILLIGPTGVGKTEIARRLAQLVGAPFVKVEATKFTEVGYYGRDVESMVRDLVEAAILLVKARERSRVEVEARARAEDRLVDLLLPDPAASSRGTWASTPEGELDDVAERRKRTREKLKDRLERGELENSEVNITVPGRAMAPVSILGGAGNIEQMEMDLQGMLEKLMPRPSQTRRMPVREARPILVEQEAEAMLDPEKINREAVTLAEESGIIFLDEVDKIAGEEGASRGPDVSRQGVQRDLLPIVEGTTVTTKYGPVRTDFVLFVAAGAFHRSKPSDLMPELQGRFPIRVELNDLTRDDFARILREPRASLVRQYQELLATEGLTLEFTEAAIDTMAEIAFSVNRTTQNIGARRLHTILERVVEPISFDAPERCGDRVLIDADDVRRVLAPLSADEDLSRYIL</sequence>
<dbReference type="PANTHER" id="PTHR48102">
    <property type="entry name" value="ATP-DEPENDENT CLP PROTEASE ATP-BINDING SUBUNIT CLPX-LIKE, MITOCHONDRIAL-RELATED"/>
    <property type="match status" value="1"/>
</dbReference>
<feature type="compositionally biased region" description="Low complexity" evidence="6">
    <location>
        <begin position="52"/>
        <end position="65"/>
    </location>
</feature>
<reference evidence="9 10" key="2">
    <citation type="submission" date="2019-01" db="EMBL/GenBank/DDBJ databases">
        <title>Tautonia sociabilis, a novel thermotolerant planctomycete of Isosphaeraceae family, isolated from a 4000 m deep subterranean habitat.</title>
        <authorList>
            <person name="Kovaleva O.L."/>
            <person name="Elcheninov A.G."/>
            <person name="Van Heerden E."/>
            <person name="Toshchakov S.V."/>
            <person name="Novikov A."/>
            <person name="Bonch-Osmolovskaya E.A."/>
            <person name="Kublanov I.V."/>
        </authorList>
    </citation>
    <scope>NUCLEOTIDE SEQUENCE [LARGE SCALE GENOMIC DNA]</scope>
    <source>
        <strain evidence="9 10">GM2012</strain>
    </source>
</reference>
<dbReference type="GO" id="GO:0005524">
    <property type="term" value="F:ATP binding"/>
    <property type="evidence" value="ECO:0007669"/>
    <property type="project" value="UniProtKB-UniRule"/>
</dbReference>
<feature type="binding site" evidence="5">
    <location>
        <position position="110"/>
    </location>
    <ligand>
        <name>ATP</name>
        <dbReference type="ChEBI" id="CHEBI:30616"/>
    </ligand>
</feature>
<dbReference type="HAMAP" id="MF_00249">
    <property type="entry name" value="HslU"/>
    <property type="match status" value="1"/>
</dbReference>
<evidence type="ECO:0000256" key="3">
    <source>
        <dbReference type="ARBA" id="ARBA00022840"/>
    </source>
</evidence>
<dbReference type="EMBL" id="RYZH01000035">
    <property type="protein sequence ID" value="RUL85935.1"/>
    <property type="molecule type" value="Genomic_DNA"/>
</dbReference>
<evidence type="ECO:0000256" key="6">
    <source>
        <dbReference type="SAM" id="MobiDB-lite"/>
    </source>
</evidence>
<feature type="region of interest" description="Disordered" evidence="6">
    <location>
        <begin position="234"/>
        <end position="254"/>
    </location>
</feature>
<evidence type="ECO:0000256" key="5">
    <source>
        <dbReference type="HAMAP-Rule" id="MF_00249"/>
    </source>
</evidence>
<comment type="similarity">
    <text evidence="1 5">Belongs to the ClpX chaperone family. HslU subfamily.</text>
</comment>
<dbReference type="Proteomes" id="UP000280296">
    <property type="component" value="Unassembled WGS sequence"/>
</dbReference>
<feature type="binding site" evidence="5">
    <location>
        <begin position="152"/>
        <end position="157"/>
    </location>
    <ligand>
        <name>ATP</name>
        <dbReference type="ChEBI" id="CHEBI:30616"/>
    </ligand>
</feature>
<dbReference type="Pfam" id="PF00004">
    <property type="entry name" value="AAA"/>
    <property type="match status" value="1"/>
</dbReference>
<evidence type="ECO:0000259" key="8">
    <source>
        <dbReference type="SMART" id="SM01086"/>
    </source>
</evidence>
<dbReference type="NCBIfam" id="NF003544">
    <property type="entry name" value="PRK05201.1"/>
    <property type="match status" value="1"/>
</dbReference>
<dbReference type="NCBIfam" id="TIGR00390">
    <property type="entry name" value="hslU"/>
    <property type="match status" value="1"/>
</dbReference>
<feature type="region of interest" description="Disordered" evidence="6">
    <location>
        <begin position="1"/>
        <end position="87"/>
    </location>
</feature>
<dbReference type="Gene3D" id="3.40.50.300">
    <property type="entry name" value="P-loop containing nucleotide triphosphate hydrolases"/>
    <property type="match status" value="2"/>
</dbReference>
<feature type="binding site" evidence="5">
    <location>
        <position position="498"/>
    </location>
    <ligand>
        <name>ATP</name>
        <dbReference type="ChEBI" id="CHEBI:30616"/>
    </ligand>
</feature>
<comment type="caution">
    <text evidence="9">The sequence shown here is derived from an EMBL/GenBank/DDBJ whole genome shotgun (WGS) entry which is preliminary data.</text>
</comment>
<dbReference type="AlphaFoldDB" id="A0A432MGN7"/>
<evidence type="ECO:0000256" key="4">
    <source>
        <dbReference type="ARBA" id="ARBA00023186"/>
    </source>
</evidence>
<dbReference type="InterPro" id="IPR027417">
    <property type="entry name" value="P-loop_NTPase"/>
</dbReference>
<keyword evidence="4 5" id="KW-0143">Chaperone</keyword>
<accession>A0A432MGN7</accession>
<dbReference type="OrthoDB" id="9804062at2"/>
<feature type="domain" description="AAA+ ATPase" evidence="7">
    <location>
        <begin position="141"/>
        <end position="437"/>
    </location>
</feature>
<dbReference type="SMART" id="SM01086">
    <property type="entry name" value="ClpB_D2-small"/>
    <property type="match status" value="1"/>
</dbReference>
<dbReference type="GO" id="GO:0036402">
    <property type="term" value="F:proteasome-activating activity"/>
    <property type="evidence" value="ECO:0007669"/>
    <property type="project" value="UniProtKB-UniRule"/>
</dbReference>
<keyword evidence="10" id="KW-1185">Reference proteome</keyword>
<dbReference type="InterPro" id="IPR003959">
    <property type="entry name" value="ATPase_AAA_core"/>
</dbReference>